<evidence type="ECO:0000313" key="3">
    <source>
        <dbReference type="Proteomes" id="UP000189857"/>
    </source>
</evidence>
<dbReference type="EMBL" id="FUXA01000004">
    <property type="protein sequence ID" value="SJZ40565.1"/>
    <property type="molecule type" value="Genomic_DNA"/>
</dbReference>
<evidence type="ECO:0008006" key="4">
    <source>
        <dbReference type="Google" id="ProtNLM"/>
    </source>
</evidence>
<accession>A0A1T4KDY7</accession>
<feature type="transmembrane region" description="Helical" evidence="1">
    <location>
        <begin position="93"/>
        <end position="122"/>
    </location>
</feature>
<keyword evidence="3" id="KW-1185">Reference proteome</keyword>
<evidence type="ECO:0000313" key="2">
    <source>
        <dbReference type="EMBL" id="SJZ40565.1"/>
    </source>
</evidence>
<feature type="transmembrane region" description="Helical" evidence="1">
    <location>
        <begin position="20"/>
        <end position="43"/>
    </location>
</feature>
<reference evidence="2 3" key="1">
    <citation type="submission" date="2017-02" db="EMBL/GenBank/DDBJ databases">
        <authorList>
            <person name="Peterson S.W."/>
        </authorList>
    </citation>
    <scope>NUCLEOTIDE SEQUENCE [LARGE SCALE GENOMIC DNA]</scope>
    <source>
        <strain evidence="2 3">ATCC 17233</strain>
    </source>
</reference>
<keyword evidence="1" id="KW-1133">Transmembrane helix</keyword>
<proteinExistence type="predicted"/>
<evidence type="ECO:0000256" key="1">
    <source>
        <dbReference type="SAM" id="Phobius"/>
    </source>
</evidence>
<gene>
    <name evidence="2" type="ORF">SAMN02745110_00312</name>
</gene>
<sequence>MRKIINRLLRIRRDDNAGKVLAQLIIGIILICLIFLILGVVIIPGMGKIFYLVGILLGSGLAVAAVINMYDALDAGLRLNEKGAATYIRNRSVLRIVIAFAVLLVAIFINIYAFIGVTLGLISIKLSGLSNKFIKRYLFRED</sequence>
<organism evidence="2 3">
    <name type="scientific">Eubacterium ruminantium</name>
    <dbReference type="NCBI Taxonomy" id="42322"/>
    <lineage>
        <taxon>Bacteria</taxon>
        <taxon>Bacillati</taxon>
        <taxon>Bacillota</taxon>
        <taxon>Clostridia</taxon>
        <taxon>Eubacteriales</taxon>
        <taxon>Eubacteriaceae</taxon>
        <taxon>Eubacterium</taxon>
    </lineage>
</organism>
<dbReference type="OrthoDB" id="9918144at2"/>
<dbReference type="RefSeq" id="WP_078785985.1">
    <property type="nucleotide sequence ID" value="NZ_CACZYW010000003.1"/>
</dbReference>
<keyword evidence="1" id="KW-0472">Membrane</keyword>
<dbReference type="AlphaFoldDB" id="A0A1T4KDY7"/>
<keyword evidence="1" id="KW-0812">Transmembrane</keyword>
<protein>
    <recommendedName>
        <fullName evidence="4">ATP synthase I chain</fullName>
    </recommendedName>
</protein>
<name>A0A1T4KDY7_9FIRM</name>
<dbReference type="Proteomes" id="UP000189857">
    <property type="component" value="Unassembled WGS sequence"/>
</dbReference>
<feature type="transmembrane region" description="Helical" evidence="1">
    <location>
        <begin position="49"/>
        <end position="73"/>
    </location>
</feature>